<reference evidence="1 2" key="1">
    <citation type="submission" date="2011-07" db="EMBL/GenBank/DDBJ databases">
        <title>The Genome Sequence of Prevotella oulorum F0390.</title>
        <authorList>
            <consortium name="The Broad Institute Genome Sequencing Platform"/>
            <consortium name="The Broad Institute Genome Sequencing Center for Infectious Disease"/>
            <person name="Earl A."/>
            <person name="Ward D."/>
            <person name="Feldgarden M."/>
            <person name="Gevers D."/>
            <person name="Izard J."/>
            <person name="Ganesan A."/>
            <person name="Baranova O.V."/>
            <person name="Blanton J.M."/>
            <person name="Tanner A.C."/>
            <person name="Dewhirst F.E."/>
            <person name="Young S.K."/>
            <person name="Zeng Q."/>
            <person name="Gargeya S."/>
            <person name="Fitzgerald M."/>
            <person name="Haas B."/>
            <person name="Abouelleil A."/>
            <person name="Alvarado L."/>
            <person name="Arachchi H.M."/>
            <person name="Berlin A."/>
            <person name="Brown A."/>
            <person name="Chapman S.B."/>
            <person name="Chen Z."/>
            <person name="Dunbar C."/>
            <person name="Freedman E."/>
            <person name="Gearin G."/>
            <person name="Gellesch M."/>
            <person name="Goldberg J."/>
            <person name="Griggs A."/>
            <person name="Gujja S."/>
            <person name="Heiman D."/>
            <person name="Howarth C."/>
            <person name="Larson L."/>
            <person name="Lui A."/>
            <person name="MacDonald P.J.P."/>
            <person name="Mehta T."/>
            <person name="Montmayeur A."/>
            <person name="Murphy C."/>
            <person name="Neiman D."/>
            <person name="Pearson M."/>
            <person name="Priest M."/>
            <person name="Roberts A."/>
            <person name="Saif S."/>
            <person name="Shea T."/>
            <person name="Shenoy N."/>
            <person name="Sisk P."/>
            <person name="Stolte C."/>
            <person name="Sykes S."/>
            <person name="Wortman J."/>
            <person name="Nusbaum C."/>
            <person name="Birren B."/>
        </authorList>
    </citation>
    <scope>NUCLEOTIDE SEQUENCE [LARGE SCALE GENOMIC DNA]</scope>
    <source>
        <strain evidence="1 2">F0390</strain>
    </source>
</reference>
<dbReference type="HOGENOM" id="CLU_2992929_0_0_10"/>
<evidence type="ECO:0000313" key="1">
    <source>
        <dbReference type="EMBL" id="EGV29366.1"/>
    </source>
</evidence>
<dbReference type="Proteomes" id="UP000005141">
    <property type="component" value="Unassembled WGS sequence"/>
</dbReference>
<organism evidence="1 2">
    <name type="scientific">Segatella oulorum F0390</name>
    <dbReference type="NCBI Taxonomy" id="702438"/>
    <lineage>
        <taxon>Bacteria</taxon>
        <taxon>Pseudomonadati</taxon>
        <taxon>Bacteroidota</taxon>
        <taxon>Bacteroidia</taxon>
        <taxon>Bacteroidales</taxon>
        <taxon>Prevotellaceae</taxon>
        <taxon>Segatella</taxon>
    </lineage>
</organism>
<protein>
    <submittedName>
        <fullName evidence="1">Uncharacterized protein</fullName>
    </submittedName>
</protein>
<evidence type="ECO:0000313" key="2">
    <source>
        <dbReference type="Proteomes" id="UP000005141"/>
    </source>
</evidence>
<sequence>MYIYPISFLGFPEINLLAKKLRTAISLICCSPLAVSIELSIINTDKDDCRCQPSLTA</sequence>
<keyword evidence="2" id="KW-1185">Reference proteome</keyword>
<dbReference type="AlphaFoldDB" id="G1WEE6"/>
<name>G1WEE6_9BACT</name>
<accession>G1WEE6</accession>
<comment type="caution">
    <text evidence="1">The sequence shown here is derived from an EMBL/GenBank/DDBJ whole genome shotgun (WGS) entry which is preliminary data.</text>
</comment>
<dbReference type="EMBL" id="ADGI01000062">
    <property type="protein sequence ID" value="EGV29366.1"/>
    <property type="molecule type" value="Genomic_DNA"/>
</dbReference>
<proteinExistence type="predicted"/>
<gene>
    <name evidence="1" type="ORF">HMPREF9431_02118</name>
</gene>